<feature type="region of interest" description="Disordered" evidence="5">
    <location>
        <begin position="1"/>
        <end position="24"/>
    </location>
</feature>
<evidence type="ECO:0000313" key="7">
    <source>
        <dbReference type="EMBL" id="SUD91916.1"/>
    </source>
</evidence>
<dbReference type="InterPro" id="IPR001482">
    <property type="entry name" value="T2SS/T4SS_dom"/>
</dbReference>
<dbReference type="GO" id="GO:0005524">
    <property type="term" value="F:ATP binding"/>
    <property type="evidence" value="ECO:0007669"/>
    <property type="project" value="UniProtKB-KW"/>
</dbReference>
<dbReference type="AlphaFoldDB" id="A0A379LMT1"/>
<reference evidence="7 8" key="1">
    <citation type="submission" date="2018-06" db="EMBL/GenBank/DDBJ databases">
        <authorList>
            <consortium name="Pathogen Informatics"/>
            <person name="Doyle S."/>
        </authorList>
    </citation>
    <scope>NUCLEOTIDE SEQUENCE [LARGE SCALE GENOMIC DNA]</scope>
    <source>
        <strain evidence="7 8">NCTC10526</strain>
    </source>
</reference>
<dbReference type="PROSITE" id="PS00662">
    <property type="entry name" value="T2SP_E"/>
    <property type="match status" value="1"/>
</dbReference>
<evidence type="ECO:0000259" key="6">
    <source>
        <dbReference type="PROSITE" id="PS00662"/>
    </source>
</evidence>
<dbReference type="CDD" id="cd01129">
    <property type="entry name" value="PulE-GspE-like"/>
    <property type="match status" value="1"/>
</dbReference>
<evidence type="ECO:0000256" key="2">
    <source>
        <dbReference type="ARBA" id="ARBA00006611"/>
    </source>
</evidence>
<keyword evidence="3" id="KW-0547">Nucleotide-binding</keyword>
<gene>
    <name evidence="7" type="primary">epsE</name>
    <name evidence="7" type="ORF">NCTC10526_02293</name>
</gene>
<feature type="domain" description="Bacterial type II secretion system protein E" evidence="6">
    <location>
        <begin position="245"/>
        <end position="259"/>
    </location>
</feature>
<evidence type="ECO:0000313" key="8">
    <source>
        <dbReference type="Proteomes" id="UP000254123"/>
    </source>
</evidence>
<dbReference type="PANTHER" id="PTHR30258">
    <property type="entry name" value="TYPE II SECRETION SYSTEM PROTEIN GSPE-RELATED"/>
    <property type="match status" value="1"/>
</dbReference>
<organism evidence="7 8">
    <name type="scientific">Psychrobacter phenylpyruvicus</name>
    <dbReference type="NCBI Taxonomy" id="29432"/>
    <lineage>
        <taxon>Bacteria</taxon>
        <taxon>Pseudomonadati</taxon>
        <taxon>Pseudomonadota</taxon>
        <taxon>Gammaproteobacteria</taxon>
        <taxon>Moraxellales</taxon>
        <taxon>Moraxellaceae</taxon>
        <taxon>Psychrobacter</taxon>
    </lineage>
</organism>
<protein>
    <submittedName>
        <fullName evidence="7">Type II traffic warden ATPase</fullName>
    </submittedName>
</protein>
<evidence type="ECO:0000256" key="3">
    <source>
        <dbReference type="ARBA" id="ARBA00022741"/>
    </source>
</evidence>
<dbReference type="GO" id="GO:0005886">
    <property type="term" value="C:plasma membrane"/>
    <property type="evidence" value="ECO:0007669"/>
    <property type="project" value="TreeGrafter"/>
</dbReference>
<dbReference type="FunFam" id="3.40.50.300:FF:000398">
    <property type="entry name" value="Type IV pilus assembly ATPase PilB"/>
    <property type="match status" value="1"/>
</dbReference>
<evidence type="ECO:0000256" key="1">
    <source>
        <dbReference type="ARBA" id="ARBA00004496"/>
    </source>
</evidence>
<dbReference type="Gene3D" id="3.40.50.300">
    <property type="entry name" value="P-loop containing nucleotide triphosphate hydrolases"/>
    <property type="match status" value="1"/>
</dbReference>
<keyword evidence="8" id="KW-1185">Reference proteome</keyword>
<dbReference type="GO" id="GO:0005737">
    <property type="term" value="C:cytoplasm"/>
    <property type="evidence" value="ECO:0007669"/>
    <property type="project" value="UniProtKB-SubCell"/>
</dbReference>
<dbReference type="InterPro" id="IPR027417">
    <property type="entry name" value="P-loop_NTPase"/>
</dbReference>
<dbReference type="EMBL" id="UGVC01000001">
    <property type="protein sequence ID" value="SUD91916.1"/>
    <property type="molecule type" value="Genomic_DNA"/>
</dbReference>
<dbReference type="Pfam" id="PF00437">
    <property type="entry name" value="T2SSE"/>
    <property type="match status" value="1"/>
</dbReference>
<evidence type="ECO:0000256" key="5">
    <source>
        <dbReference type="SAM" id="MobiDB-lite"/>
    </source>
</evidence>
<proteinExistence type="inferred from homology"/>
<evidence type="ECO:0000256" key="4">
    <source>
        <dbReference type="ARBA" id="ARBA00022840"/>
    </source>
</evidence>
<feature type="compositionally biased region" description="Polar residues" evidence="5">
    <location>
        <begin position="14"/>
        <end position="24"/>
    </location>
</feature>
<dbReference type="Proteomes" id="UP000254123">
    <property type="component" value="Unassembled WGS sequence"/>
</dbReference>
<keyword evidence="4" id="KW-0067">ATP-binding</keyword>
<dbReference type="GO" id="GO:0016887">
    <property type="term" value="F:ATP hydrolysis activity"/>
    <property type="evidence" value="ECO:0007669"/>
    <property type="project" value="TreeGrafter"/>
</dbReference>
<dbReference type="PANTHER" id="PTHR30258:SF1">
    <property type="entry name" value="PROTEIN TRANSPORT PROTEIN HOFB HOMOLOG"/>
    <property type="match status" value="1"/>
</dbReference>
<accession>A0A379LMT1</accession>
<comment type="similarity">
    <text evidence="2">Belongs to the GSP E family.</text>
</comment>
<dbReference type="STRING" id="1123034.GCA_000685805_00791"/>
<comment type="subcellular location">
    <subcellularLocation>
        <location evidence="1">Cytoplasm</location>
    </subcellularLocation>
</comment>
<name>A0A379LMT1_9GAMM</name>
<dbReference type="Gene3D" id="3.30.450.90">
    <property type="match status" value="1"/>
</dbReference>
<sequence length="446" mass="48794">MPDASVSIHPSAYPSATANSPKPLATSKSLPTAVKLTAFDNDPVVKLVNSLLIQAVQLGASDLHFEPYEQLYRVRFRIDGILKQMTTLLPSLIAKVSARLKIMAQMDISERRLPQDGRIKLLTADNHTLDYRVSAIPTLFGEKIVLRVIDCADSIVDIDQLGLEPDQQQAFLQALYQPQGIVLLTGPTGSGKTLSLYAGLKLLNTETTNISTVEDPVEINLCGVNQVSINPKIGLSFDAALKSFLRQDPDVVVIGEIRDLETADTAIQAAQTGHLVLSTLHTNSATETLARLHHMGITHFNIATAISLVVAQRLARRLCVHCKKHVNVPSHSLLQMGFLERDLERLQPSSLACRLMPDCDSTKSAIYKAVGCKHCTDGYKGRVGIFEVLLLTDDLAELIMQGGNALQIKALAEQQGFYDLKRSALLKVLQGIISIEEMQRIIASQH</sequence>
<dbReference type="SUPFAM" id="SSF52540">
    <property type="entry name" value="P-loop containing nucleoside triphosphate hydrolases"/>
    <property type="match status" value="1"/>
</dbReference>